<reference evidence="8 9" key="1">
    <citation type="submission" date="2020-07" db="EMBL/GenBank/DDBJ databases">
        <title>Comparative genomics of pyrophilous fungi reveals a link between fire events and developmental genes.</title>
        <authorList>
            <consortium name="DOE Joint Genome Institute"/>
            <person name="Steindorff A.S."/>
            <person name="Carver A."/>
            <person name="Calhoun S."/>
            <person name="Stillman K."/>
            <person name="Liu H."/>
            <person name="Lipzen A."/>
            <person name="Pangilinan J."/>
            <person name="Labutti K."/>
            <person name="Bruns T.D."/>
            <person name="Grigoriev I.V."/>
        </authorList>
    </citation>
    <scope>NUCLEOTIDE SEQUENCE [LARGE SCALE GENOMIC DNA]</scope>
    <source>
        <strain evidence="8 9">CBS 144469</strain>
    </source>
</reference>
<feature type="transmembrane region" description="Helical" evidence="6">
    <location>
        <begin position="357"/>
        <end position="382"/>
    </location>
</feature>
<organism evidence="8 9">
    <name type="scientific">Ephemerocybe angulata</name>
    <dbReference type="NCBI Taxonomy" id="980116"/>
    <lineage>
        <taxon>Eukaryota</taxon>
        <taxon>Fungi</taxon>
        <taxon>Dikarya</taxon>
        <taxon>Basidiomycota</taxon>
        <taxon>Agaricomycotina</taxon>
        <taxon>Agaricomycetes</taxon>
        <taxon>Agaricomycetidae</taxon>
        <taxon>Agaricales</taxon>
        <taxon>Agaricineae</taxon>
        <taxon>Psathyrellaceae</taxon>
        <taxon>Ephemerocybe</taxon>
    </lineage>
</organism>
<evidence type="ECO:0000256" key="3">
    <source>
        <dbReference type="ARBA" id="ARBA00023053"/>
    </source>
</evidence>
<proteinExistence type="predicted"/>
<dbReference type="Gene3D" id="1.20.1530.20">
    <property type="match status" value="1"/>
</dbReference>
<feature type="transmembrane region" description="Helical" evidence="6">
    <location>
        <begin position="35"/>
        <end position="51"/>
    </location>
</feature>
<feature type="transmembrane region" description="Helical" evidence="6">
    <location>
        <begin position="261"/>
        <end position="286"/>
    </location>
</feature>
<feature type="transmembrane region" description="Helical" evidence="6">
    <location>
        <begin position="96"/>
        <end position="125"/>
    </location>
</feature>
<evidence type="ECO:0000256" key="4">
    <source>
        <dbReference type="ARBA" id="ARBA00023065"/>
    </source>
</evidence>
<sequence>MSYNAPTLPKLILTSTFLFLLPVTSHLSTLLTNTDLLGPLTLGILWCSPYLPPPAPLLPQDYIPFLSFLGYVGLILLIFDAGLSTPTSLLLDAQNMGAAVAVGLTGILVPIALSIALFHAGLWVFGAHVLRGGRVGDMKRSRVGVVLMSAALLDDVVGLVVAGVIGNLVTPDGKAGSGIRWSTIVRPVLVSLAYALGTPLLAVLARRGIRARGLKPLEMFVKRRVGRTMRIRRAHVHLFVIVGTLMAFVATTHLAGTSELFGAYLAGAFLGYTLLQSLLSPVVLCLDRSGYPCEPSFHDVPADYELGWGRGDGEEPPSRVARESCTPLLMILAKMVTAANFKSGPGPATHMPRVTTAILLGMAMVARGEIALIVAQLARPLLVVRSGAATGSGSNEESDEPYVIVMWAILVTTFAGALGVGLIIKATAKQDVAKKKCAR</sequence>
<evidence type="ECO:0000313" key="8">
    <source>
        <dbReference type="EMBL" id="KAF6763807.1"/>
    </source>
</evidence>
<keyword evidence="6" id="KW-1133">Transmembrane helix</keyword>
<dbReference type="GO" id="GO:0015297">
    <property type="term" value="F:antiporter activity"/>
    <property type="evidence" value="ECO:0007669"/>
    <property type="project" value="UniProtKB-KW"/>
</dbReference>
<keyword evidence="3" id="KW-0915">Sodium</keyword>
<keyword evidence="4" id="KW-0406">Ion transport</keyword>
<keyword evidence="5" id="KW-0739">Sodium transport</keyword>
<dbReference type="PANTHER" id="PTHR43562">
    <property type="entry name" value="NAPA-TYPE SODIUM/HYDROGEN ANTIPORTER"/>
    <property type="match status" value="1"/>
</dbReference>
<keyword evidence="6" id="KW-0812">Transmembrane</keyword>
<comment type="caution">
    <text evidence="8">The sequence shown here is derived from an EMBL/GenBank/DDBJ whole genome shotgun (WGS) entry which is preliminary data.</text>
</comment>
<evidence type="ECO:0000256" key="2">
    <source>
        <dbReference type="ARBA" id="ARBA00022449"/>
    </source>
</evidence>
<dbReference type="PANTHER" id="PTHR43562:SF3">
    <property type="entry name" value="SODIUM ION_PROTON EXCHANGER (EUROFUNG)"/>
    <property type="match status" value="1"/>
</dbReference>
<evidence type="ECO:0000256" key="7">
    <source>
        <dbReference type="SAM" id="SignalP"/>
    </source>
</evidence>
<evidence type="ECO:0000313" key="9">
    <source>
        <dbReference type="Proteomes" id="UP000521943"/>
    </source>
</evidence>
<keyword evidence="1" id="KW-0813">Transport</keyword>
<name>A0A8H6IGA3_9AGAR</name>
<keyword evidence="9" id="KW-1185">Reference proteome</keyword>
<feature type="transmembrane region" description="Helical" evidence="6">
    <location>
        <begin position="63"/>
        <end position="84"/>
    </location>
</feature>
<dbReference type="InterPro" id="IPR038770">
    <property type="entry name" value="Na+/solute_symporter_sf"/>
</dbReference>
<keyword evidence="2" id="KW-0050">Antiport</keyword>
<dbReference type="GO" id="GO:0006814">
    <property type="term" value="P:sodium ion transport"/>
    <property type="evidence" value="ECO:0007669"/>
    <property type="project" value="UniProtKB-KW"/>
</dbReference>
<keyword evidence="6" id="KW-0472">Membrane</keyword>
<feature type="transmembrane region" description="Helical" evidence="6">
    <location>
        <begin position="185"/>
        <end position="205"/>
    </location>
</feature>
<dbReference type="EMBL" id="JACGCI010000005">
    <property type="protein sequence ID" value="KAF6763807.1"/>
    <property type="molecule type" value="Genomic_DNA"/>
</dbReference>
<dbReference type="OrthoDB" id="1288932at2759"/>
<evidence type="ECO:0000256" key="6">
    <source>
        <dbReference type="SAM" id="Phobius"/>
    </source>
</evidence>
<evidence type="ECO:0000256" key="5">
    <source>
        <dbReference type="ARBA" id="ARBA00023201"/>
    </source>
</evidence>
<feature type="transmembrane region" description="Helical" evidence="6">
    <location>
        <begin position="402"/>
        <end position="424"/>
    </location>
</feature>
<dbReference type="AlphaFoldDB" id="A0A8H6IGA3"/>
<feature type="transmembrane region" description="Helical" evidence="6">
    <location>
        <begin position="236"/>
        <end position="255"/>
    </location>
</feature>
<feature type="signal peptide" evidence="7">
    <location>
        <begin position="1"/>
        <end position="25"/>
    </location>
</feature>
<protein>
    <submittedName>
        <fullName evidence="8">Sodium-hydrogen antiporter</fullName>
    </submittedName>
</protein>
<keyword evidence="7" id="KW-0732">Signal</keyword>
<evidence type="ECO:0000256" key="1">
    <source>
        <dbReference type="ARBA" id="ARBA00022448"/>
    </source>
</evidence>
<dbReference type="Proteomes" id="UP000521943">
    <property type="component" value="Unassembled WGS sequence"/>
</dbReference>
<gene>
    <name evidence="8" type="ORF">DFP72DRAFT_840909</name>
</gene>
<feature type="transmembrane region" description="Helical" evidence="6">
    <location>
        <begin position="145"/>
        <end position="165"/>
    </location>
</feature>
<accession>A0A8H6IGA3</accession>
<feature type="chain" id="PRO_5034192607" evidence="7">
    <location>
        <begin position="26"/>
        <end position="439"/>
    </location>
</feature>